<keyword evidence="4" id="KW-0479">Metal-binding</keyword>
<keyword evidence="3" id="KW-0949">S-adenosyl-L-methionine</keyword>
<dbReference type="PROSITE" id="PS51918">
    <property type="entry name" value="RADICAL_SAM"/>
    <property type="match status" value="1"/>
</dbReference>
<dbReference type="PANTHER" id="PTHR11135">
    <property type="entry name" value="HISTONE ACETYLTRANSFERASE-RELATED"/>
    <property type="match status" value="1"/>
</dbReference>
<dbReference type="Proteomes" id="UP000823936">
    <property type="component" value="Unassembled WGS sequence"/>
</dbReference>
<comment type="cofactor">
    <cofactor evidence="1">
        <name>[4Fe-4S] cluster</name>
        <dbReference type="ChEBI" id="CHEBI:49883"/>
    </cofactor>
</comment>
<dbReference type="NCBIfam" id="TIGR01212">
    <property type="entry name" value="TIGR01212 family radical SAM protein"/>
    <property type="match status" value="1"/>
</dbReference>
<dbReference type="Gene3D" id="3.80.30.20">
    <property type="entry name" value="tm_1862 like domain"/>
    <property type="match status" value="1"/>
</dbReference>
<dbReference type="SMART" id="SM00729">
    <property type="entry name" value="Elp3"/>
    <property type="match status" value="1"/>
</dbReference>
<dbReference type="GO" id="GO:0003824">
    <property type="term" value="F:catalytic activity"/>
    <property type="evidence" value="ECO:0007669"/>
    <property type="project" value="InterPro"/>
</dbReference>
<evidence type="ECO:0000256" key="5">
    <source>
        <dbReference type="ARBA" id="ARBA00023004"/>
    </source>
</evidence>
<evidence type="ECO:0000313" key="9">
    <source>
        <dbReference type="Proteomes" id="UP000823936"/>
    </source>
</evidence>
<evidence type="ECO:0000256" key="6">
    <source>
        <dbReference type="ARBA" id="ARBA00023014"/>
    </source>
</evidence>
<dbReference type="InterPro" id="IPR007197">
    <property type="entry name" value="rSAM"/>
</dbReference>
<dbReference type="Pfam" id="PF04055">
    <property type="entry name" value="Radical_SAM"/>
    <property type="match status" value="1"/>
</dbReference>
<evidence type="ECO:0000256" key="2">
    <source>
        <dbReference type="ARBA" id="ARBA00022485"/>
    </source>
</evidence>
<feature type="domain" description="Radical SAM core" evidence="7">
    <location>
        <begin position="11"/>
        <end position="287"/>
    </location>
</feature>
<dbReference type="InterPro" id="IPR058240">
    <property type="entry name" value="rSAM_sf"/>
</dbReference>
<dbReference type="AlphaFoldDB" id="A0A9D1PTZ0"/>
<dbReference type="InterPro" id="IPR032432">
    <property type="entry name" value="Radical_SAM_C"/>
</dbReference>
<protein>
    <submittedName>
        <fullName evidence="8">TIGR01212 family radical SAM protein</fullName>
    </submittedName>
</protein>
<dbReference type="SFLD" id="SFLDS00029">
    <property type="entry name" value="Radical_SAM"/>
    <property type="match status" value="1"/>
</dbReference>
<dbReference type="Pfam" id="PF16199">
    <property type="entry name" value="Radical_SAM_C"/>
    <property type="match status" value="1"/>
</dbReference>
<reference evidence="8" key="2">
    <citation type="submission" date="2021-04" db="EMBL/GenBank/DDBJ databases">
        <authorList>
            <person name="Gilroy R."/>
        </authorList>
    </citation>
    <scope>NUCLEOTIDE SEQUENCE</scope>
    <source>
        <strain evidence="8">Gambia11-129</strain>
    </source>
</reference>
<evidence type="ECO:0000256" key="4">
    <source>
        <dbReference type="ARBA" id="ARBA00022723"/>
    </source>
</evidence>
<dbReference type="PANTHER" id="PTHR11135:SF1">
    <property type="entry name" value="PROTEIN YHCC"/>
    <property type="match status" value="1"/>
</dbReference>
<accession>A0A9D1PTZ0</accession>
<comment type="caution">
    <text evidence="8">The sequence shown here is derived from an EMBL/GenBank/DDBJ whole genome shotgun (WGS) entry which is preliminary data.</text>
</comment>
<sequence length="324" mass="37609">MRWHSYKEYLEEKYHKRVYRIGVDAGFSCPNRDKNKGGGCAFCDGTGSVATYQRRDESLFHHDSQYNSVVAEKNSIRVESIRKQIEKGREFLTERYGAEAFALYLQSYTNTYDSIKNLERIYSEALSCGDFIEFIISTRPDEIDEERLDLIESFATPERQVSIELGLQSANDRTLERINRGHDLECYLKAAEMIKKRDIMLSTHVILGLPGEGDEDFVRTSRAVSLYSDFVKIHNLHITGGTRLAEEWRKGEVKLLSFDEYLDAVILFLRHLRKDIVIQRLISETPSHRLIAPRSFPDKSRFLSLLEAKMEEMDVFEGDLYETM</sequence>
<dbReference type="GO" id="GO:0046872">
    <property type="term" value="F:metal ion binding"/>
    <property type="evidence" value="ECO:0007669"/>
    <property type="project" value="UniProtKB-KW"/>
</dbReference>
<keyword evidence="5" id="KW-0408">Iron</keyword>
<dbReference type="InterPro" id="IPR023404">
    <property type="entry name" value="rSAM_horseshoe"/>
</dbReference>
<evidence type="ECO:0000259" key="7">
    <source>
        <dbReference type="PROSITE" id="PS51918"/>
    </source>
</evidence>
<organism evidence="8 9">
    <name type="scientific">Candidatus Ornithospirochaeta avicola</name>
    <dbReference type="NCBI Taxonomy" id="2840896"/>
    <lineage>
        <taxon>Bacteria</taxon>
        <taxon>Pseudomonadati</taxon>
        <taxon>Spirochaetota</taxon>
        <taxon>Spirochaetia</taxon>
        <taxon>Spirochaetales</taxon>
        <taxon>Spirochaetaceae</taxon>
        <taxon>Spirochaetaceae incertae sedis</taxon>
        <taxon>Candidatus Ornithospirochaeta</taxon>
    </lineage>
</organism>
<dbReference type="SFLD" id="SFLDG01091">
    <property type="entry name" value="uncharacterized_CHP01210-like"/>
    <property type="match status" value="1"/>
</dbReference>
<reference evidence="8" key="1">
    <citation type="journal article" date="2021" name="PeerJ">
        <title>Extensive microbial diversity within the chicken gut microbiome revealed by metagenomics and culture.</title>
        <authorList>
            <person name="Gilroy R."/>
            <person name="Ravi A."/>
            <person name="Getino M."/>
            <person name="Pursley I."/>
            <person name="Horton D.L."/>
            <person name="Alikhan N.F."/>
            <person name="Baker D."/>
            <person name="Gharbi K."/>
            <person name="Hall N."/>
            <person name="Watson M."/>
            <person name="Adriaenssens E.M."/>
            <person name="Foster-Nyarko E."/>
            <person name="Jarju S."/>
            <person name="Secka A."/>
            <person name="Antonio M."/>
            <person name="Oren A."/>
            <person name="Chaudhuri R.R."/>
            <person name="La Ragione R."/>
            <person name="Hildebrand F."/>
            <person name="Pallen M.J."/>
        </authorList>
    </citation>
    <scope>NUCLEOTIDE SEQUENCE</scope>
    <source>
        <strain evidence="8">Gambia11-129</strain>
    </source>
</reference>
<evidence type="ECO:0000256" key="3">
    <source>
        <dbReference type="ARBA" id="ARBA00022691"/>
    </source>
</evidence>
<dbReference type="InterPro" id="IPR039661">
    <property type="entry name" value="ELP3"/>
</dbReference>
<keyword evidence="6" id="KW-0411">Iron-sulfur</keyword>
<proteinExistence type="predicted"/>
<evidence type="ECO:0000256" key="1">
    <source>
        <dbReference type="ARBA" id="ARBA00001966"/>
    </source>
</evidence>
<dbReference type="EMBL" id="DXHU01000006">
    <property type="protein sequence ID" value="HIV98542.1"/>
    <property type="molecule type" value="Genomic_DNA"/>
</dbReference>
<keyword evidence="2" id="KW-0004">4Fe-4S</keyword>
<dbReference type="InterPro" id="IPR006638">
    <property type="entry name" value="Elp3/MiaA/NifB-like_rSAM"/>
</dbReference>
<dbReference type="GO" id="GO:0051539">
    <property type="term" value="F:4 iron, 4 sulfur cluster binding"/>
    <property type="evidence" value="ECO:0007669"/>
    <property type="project" value="UniProtKB-KW"/>
</dbReference>
<name>A0A9D1PTZ0_9SPIO</name>
<dbReference type="SUPFAM" id="SSF102114">
    <property type="entry name" value="Radical SAM enzymes"/>
    <property type="match status" value="1"/>
</dbReference>
<dbReference type="InterPro" id="IPR005911">
    <property type="entry name" value="YhcC-like"/>
</dbReference>
<evidence type="ECO:0000313" key="8">
    <source>
        <dbReference type="EMBL" id="HIV98542.1"/>
    </source>
</evidence>
<dbReference type="SFLD" id="SFLDG01086">
    <property type="entry name" value="elongater_protein-like"/>
    <property type="match status" value="1"/>
</dbReference>
<gene>
    <name evidence="8" type="ORF">IAB12_02030</name>
</gene>